<evidence type="ECO:0000313" key="2">
    <source>
        <dbReference type="Proteomes" id="UP000000512"/>
    </source>
</evidence>
<dbReference type="GeneID" id="8676841"/>
<dbReference type="SUPFAM" id="SSF52540">
    <property type="entry name" value="P-loop containing nucleoside triphosphate hydrolases"/>
    <property type="match status" value="1"/>
</dbReference>
<organism evidence="1 2">
    <name type="scientific">Sulfolobus spindle-shaped virus 7</name>
    <dbReference type="NCBI Taxonomy" id="693628"/>
    <lineage>
        <taxon>Viruses</taxon>
        <taxon>Viruses incertae sedis</taxon>
        <taxon>Fuselloviridae</taxon>
        <taxon>Alphafusellovirus</taxon>
        <taxon>Alphafusellovirus hengillense</taxon>
    </lineage>
</organism>
<dbReference type="OrthoDB" id="7188at10239"/>
<dbReference type="Proteomes" id="UP000000512">
    <property type="component" value="Segment"/>
</dbReference>
<accession>D1GF57</accession>
<protein>
    <submittedName>
        <fullName evidence="1">DnaA-like protein</fullName>
    </submittedName>
</protein>
<dbReference type="EMBL" id="FJ870916">
    <property type="protein sequence ID" value="ACZ35759.1"/>
    <property type="molecule type" value="Genomic_DNA"/>
</dbReference>
<dbReference type="InterPro" id="IPR027417">
    <property type="entry name" value="P-loop_NTPase"/>
</dbReference>
<sequence length="255" mass="29945">MGKLERTSIRVCLSNYSRGVRTVTSKKNEMLWLAQKIVSAYNNVGFVSAVIFGKQGSGKTTYAFKVARDVFWKLNNLSTKDDAWQYVQNSYFFELPDALNKIQDAIDNDYRIPLIIFDDAGIWLSKYVWYEDYMKTFYKIYALIRTRVSAVIFTTPSPEDLAFYLREKGWYQIRVTMVNRKTMTARATLYSKDFGRNSKGEIVTQVKKKALDLFKVQIPDIIYKEYMQRRRETERKLLQELRQILSTLNVNNSVN</sequence>
<evidence type="ECO:0000313" key="1">
    <source>
        <dbReference type="EMBL" id="ACZ35759.1"/>
    </source>
</evidence>
<name>D1GF57_9VIRU</name>
<keyword evidence="2" id="KW-1185">Reference proteome</keyword>
<dbReference type="RefSeq" id="YP_003331489.1">
    <property type="nucleotide sequence ID" value="NC_013588.1"/>
</dbReference>
<dbReference type="KEGG" id="vg:8676841"/>
<dbReference type="Gene3D" id="3.40.50.300">
    <property type="entry name" value="P-loop containing nucleotide triphosphate hydrolases"/>
    <property type="match status" value="1"/>
</dbReference>
<reference evidence="1 2" key="1">
    <citation type="journal article" date="2009" name="Environ. Microbiol.">
        <title>Four newly isolated fuselloviruses from extreme geothermal environments reveal unusual morphologies and a possible interviral recombination mechanism.</title>
        <authorList>
            <person name="Redder P."/>
            <person name="Peng X."/>
            <person name="Brugger K."/>
            <person name="Shah S.A."/>
            <person name="Roesch F."/>
            <person name="Greve B."/>
            <person name="She Q."/>
            <person name="Schleper C."/>
            <person name="Forterre P."/>
            <person name="Garrett R.A."/>
            <person name="Prangishvili D."/>
        </authorList>
    </citation>
    <scope>NUCLEOTIDE SEQUENCE [LARGE SCALE GENOMIC DNA]</scope>
</reference>
<proteinExistence type="predicted"/>